<dbReference type="PROSITE" id="PS50157">
    <property type="entry name" value="ZINC_FINGER_C2H2_2"/>
    <property type="match status" value="2"/>
</dbReference>
<keyword evidence="2" id="KW-0479">Metal-binding</keyword>
<gene>
    <name evidence="11" type="ORF">LARSCL_LOCUS11625</name>
</gene>
<evidence type="ECO:0000259" key="10">
    <source>
        <dbReference type="PROSITE" id="PS50157"/>
    </source>
</evidence>
<evidence type="ECO:0000256" key="1">
    <source>
        <dbReference type="ARBA" id="ARBA00004123"/>
    </source>
</evidence>
<keyword evidence="7" id="KW-0804">Transcription</keyword>
<organism evidence="11 12">
    <name type="scientific">Larinioides sclopetarius</name>
    <dbReference type="NCBI Taxonomy" id="280406"/>
    <lineage>
        <taxon>Eukaryota</taxon>
        <taxon>Metazoa</taxon>
        <taxon>Ecdysozoa</taxon>
        <taxon>Arthropoda</taxon>
        <taxon>Chelicerata</taxon>
        <taxon>Arachnida</taxon>
        <taxon>Araneae</taxon>
        <taxon>Araneomorphae</taxon>
        <taxon>Entelegynae</taxon>
        <taxon>Araneoidea</taxon>
        <taxon>Araneidae</taxon>
        <taxon>Larinioides</taxon>
    </lineage>
</organism>
<accession>A0AAV2ACA0</accession>
<dbReference type="FunFam" id="3.30.160.60:FF:001289">
    <property type="entry name" value="Zinc finger protein 574"/>
    <property type="match status" value="1"/>
</dbReference>
<dbReference type="SMART" id="SM00355">
    <property type="entry name" value="ZnF_C2H2"/>
    <property type="match status" value="2"/>
</dbReference>
<evidence type="ECO:0000256" key="7">
    <source>
        <dbReference type="ARBA" id="ARBA00023163"/>
    </source>
</evidence>
<comment type="caution">
    <text evidence="11">The sequence shown here is derived from an EMBL/GenBank/DDBJ whole genome shotgun (WGS) entry which is preliminary data.</text>
</comment>
<dbReference type="PANTHER" id="PTHR23235">
    <property type="entry name" value="KRUEPPEL-LIKE TRANSCRIPTION FACTOR"/>
    <property type="match status" value="1"/>
</dbReference>
<proteinExistence type="predicted"/>
<sequence>MHVHKIDMASKFLNGVTVILVRWTCNRRNTSSYPPASKYVPYFCDQCSYSNYNKSKLVRHYRKHTGEKPFQCNLCFRRFTQKESLNTHCKTLHGCSLAV</sequence>
<dbReference type="FunFam" id="3.30.160.60:FF:000446">
    <property type="entry name" value="Zinc finger protein"/>
    <property type="match status" value="1"/>
</dbReference>
<evidence type="ECO:0000313" key="11">
    <source>
        <dbReference type="EMBL" id="CAL1281555.1"/>
    </source>
</evidence>
<dbReference type="AlphaFoldDB" id="A0AAV2ACA0"/>
<evidence type="ECO:0000256" key="3">
    <source>
        <dbReference type="ARBA" id="ARBA00022737"/>
    </source>
</evidence>
<dbReference type="GO" id="GO:0005634">
    <property type="term" value="C:nucleus"/>
    <property type="evidence" value="ECO:0007669"/>
    <property type="project" value="UniProtKB-SubCell"/>
</dbReference>
<dbReference type="EMBL" id="CAXIEN010000145">
    <property type="protein sequence ID" value="CAL1281555.1"/>
    <property type="molecule type" value="Genomic_DNA"/>
</dbReference>
<evidence type="ECO:0000256" key="8">
    <source>
        <dbReference type="ARBA" id="ARBA00023242"/>
    </source>
</evidence>
<dbReference type="GO" id="GO:0000978">
    <property type="term" value="F:RNA polymerase II cis-regulatory region sequence-specific DNA binding"/>
    <property type="evidence" value="ECO:0007669"/>
    <property type="project" value="TreeGrafter"/>
</dbReference>
<evidence type="ECO:0000256" key="4">
    <source>
        <dbReference type="ARBA" id="ARBA00022771"/>
    </source>
</evidence>
<dbReference type="InterPro" id="IPR036236">
    <property type="entry name" value="Znf_C2H2_sf"/>
</dbReference>
<dbReference type="SUPFAM" id="SSF57667">
    <property type="entry name" value="beta-beta-alpha zinc fingers"/>
    <property type="match status" value="1"/>
</dbReference>
<dbReference type="GO" id="GO:0008270">
    <property type="term" value="F:zinc ion binding"/>
    <property type="evidence" value="ECO:0007669"/>
    <property type="project" value="UniProtKB-KW"/>
</dbReference>
<evidence type="ECO:0000256" key="6">
    <source>
        <dbReference type="ARBA" id="ARBA00023015"/>
    </source>
</evidence>
<dbReference type="Proteomes" id="UP001497382">
    <property type="component" value="Unassembled WGS sequence"/>
</dbReference>
<dbReference type="GO" id="GO:0000981">
    <property type="term" value="F:DNA-binding transcription factor activity, RNA polymerase II-specific"/>
    <property type="evidence" value="ECO:0007669"/>
    <property type="project" value="TreeGrafter"/>
</dbReference>
<reference evidence="11 12" key="1">
    <citation type="submission" date="2024-04" db="EMBL/GenBank/DDBJ databases">
        <authorList>
            <person name="Rising A."/>
            <person name="Reimegard J."/>
            <person name="Sonavane S."/>
            <person name="Akerstrom W."/>
            <person name="Nylinder S."/>
            <person name="Hedman E."/>
            <person name="Kallberg Y."/>
        </authorList>
    </citation>
    <scope>NUCLEOTIDE SEQUENCE [LARGE SCALE GENOMIC DNA]</scope>
</reference>
<dbReference type="Gene3D" id="3.30.160.60">
    <property type="entry name" value="Classic Zinc Finger"/>
    <property type="match status" value="2"/>
</dbReference>
<comment type="subcellular location">
    <subcellularLocation>
        <location evidence="1">Nucleus</location>
    </subcellularLocation>
</comment>
<evidence type="ECO:0000256" key="2">
    <source>
        <dbReference type="ARBA" id="ARBA00022723"/>
    </source>
</evidence>
<evidence type="ECO:0000256" key="9">
    <source>
        <dbReference type="PROSITE-ProRule" id="PRU00042"/>
    </source>
</evidence>
<keyword evidence="6" id="KW-0805">Transcription regulation</keyword>
<evidence type="ECO:0000256" key="5">
    <source>
        <dbReference type="ARBA" id="ARBA00022833"/>
    </source>
</evidence>
<keyword evidence="12" id="KW-1185">Reference proteome</keyword>
<dbReference type="PANTHER" id="PTHR23235:SF120">
    <property type="entry name" value="KRUPPEL-LIKE FACTOR 15"/>
    <property type="match status" value="1"/>
</dbReference>
<dbReference type="InterPro" id="IPR013087">
    <property type="entry name" value="Znf_C2H2_type"/>
</dbReference>
<keyword evidence="8" id="KW-0539">Nucleus</keyword>
<keyword evidence="5" id="KW-0862">Zinc</keyword>
<keyword evidence="4 9" id="KW-0863">Zinc-finger</keyword>
<keyword evidence="3" id="KW-0677">Repeat</keyword>
<protein>
    <recommendedName>
        <fullName evidence="10">C2H2-type domain-containing protein</fullName>
    </recommendedName>
</protein>
<name>A0AAV2ACA0_9ARAC</name>
<feature type="domain" description="C2H2-type" evidence="10">
    <location>
        <begin position="42"/>
        <end position="69"/>
    </location>
</feature>
<feature type="domain" description="C2H2-type" evidence="10">
    <location>
        <begin position="70"/>
        <end position="93"/>
    </location>
</feature>
<dbReference type="PROSITE" id="PS00028">
    <property type="entry name" value="ZINC_FINGER_C2H2_1"/>
    <property type="match status" value="1"/>
</dbReference>
<evidence type="ECO:0000313" key="12">
    <source>
        <dbReference type="Proteomes" id="UP001497382"/>
    </source>
</evidence>